<dbReference type="EMBL" id="JBHUIM010000001">
    <property type="protein sequence ID" value="MFD2245140.1"/>
    <property type="molecule type" value="Genomic_DNA"/>
</dbReference>
<dbReference type="RefSeq" id="WP_250429431.1">
    <property type="nucleotide sequence ID" value="NZ_JALPRR010000002.1"/>
</dbReference>
<organism evidence="1 2">
    <name type="scientific">Pontibacter ruber</name>
    <dbReference type="NCBI Taxonomy" id="1343895"/>
    <lineage>
        <taxon>Bacteria</taxon>
        <taxon>Pseudomonadati</taxon>
        <taxon>Bacteroidota</taxon>
        <taxon>Cytophagia</taxon>
        <taxon>Cytophagales</taxon>
        <taxon>Hymenobacteraceae</taxon>
        <taxon>Pontibacter</taxon>
    </lineage>
</organism>
<reference evidence="2" key="1">
    <citation type="journal article" date="2019" name="Int. J. Syst. Evol. Microbiol.">
        <title>The Global Catalogue of Microorganisms (GCM) 10K type strain sequencing project: providing services to taxonomists for standard genome sequencing and annotation.</title>
        <authorList>
            <consortium name="The Broad Institute Genomics Platform"/>
            <consortium name="The Broad Institute Genome Sequencing Center for Infectious Disease"/>
            <person name="Wu L."/>
            <person name="Ma J."/>
        </authorList>
    </citation>
    <scope>NUCLEOTIDE SEQUENCE [LARGE SCALE GENOMIC DNA]</scope>
    <source>
        <strain evidence="2">CGMCC 4.1782</strain>
    </source>
</reference>
<gene>
    <name evidence="1" type="ORF">ACFSKP_02670</name>
</gene>
<evidence type="ECO:0000313" key="2">
    <source>
        <dbReference type="Proteomes" id="UP001597374"/>
    </source>
</evidence>
<evidence type="ECO:0008006" key="3">
    <source>
        <dbReference type="Google" id="ProtNLM"/>
    </source>
</evidence>
<accession>A0ABW5CVT6</accession>
<evidence type="ECO:0000313" key="1">
    <source>
        <dbReference type="EMBL" id="MFD2245140.1"/>
    </source>
</evidence>
<keyword evidence="2" id="KW-1185">Reference proteome</keyword>
<proteinExistence type="predicted"/>
<name>A0ABW5CVT6_9BACT</name>
<sequence length="147" mass="16228">MKIVAAAILLASLVSTCGHEDADQETTHQEEVQITQTLALNNGERWQADDATNQNMQALQQLLQDFAKQSETQSLDAYNDLGSAMRSGLQQLFTDCTMKGPAHDMLHTFLLPIAEDIALLEGKDETEAMAAHSRINGRLAQYSAYFQ</sequence>
<protein>
    <recommendedName>
        <fullName evidence="3">DnrO protein</fullName>
    </recommendedName>
</protein>
<comment type="caution">
    <text evidence="1">The sequence shown here is derived from an EMBL/GenBank/DDBJ whole genome shotgun (WGS) entry which is preliminary data.</text>
</comment>
<dbReference type="Proteomes" id="UP001597374">
    <property type="component" value="Unassembled WGS sequence"/>
</dbReference>